<keyword evidence="9" id="KW-1185">Reference proteome</keyword>
<accession>A0AAN8FN27</accession>
<dbReference type="Gene3D" id="2.10.25.10">
    <property type="entry name" value="Laminin"/>
    <property type="match status" value="4"/>
</dbReference>
<reference evidence="8 9" key="1">
    <citation type="submission" date="2019-10" db="EMBL/GenBank/DDBJ databases">
        <title>Assembly and Annotation for the nematode Trichostrongylus colubriformis.</title>
        <authorList>
            <person name="Martin J."/>
        </authorList>
    </citation>
    <scope>NUCLEOTIDE SEQUENCE [LARGE SCALE GENOMIC DNA]</scope>
    <source>
        <strain evidence="8">G859</strain>
        <tissue evidence="8">Whole worm</tissue>
    </source>
</reference>
<feature type="region of interest" description="Disordered" evidence="6">
    <location>
        <begin position="532"/>
        <end position="556"/>
    </location>
</feature>
<comment type="caution">
    <text evidence="8">The sequence shown here is derived from an EMBL/GenBank/DDBJ whole genome shotgun (WGS) entry which is preliminary data.</text>
</comment>
<proteinExistence type="predicted"/>
<evidence type="ECO:0000256" key="4">
    <source>
        <dbReference type="ARBA" id="ARBA00023157"/>
    </source>
</evidence>
<dbReference type="Proteomes" id="UP001331761">
    <property type="component" value="Unassembled WGS sequence"/>
</dbReference>
<organism evidence="8 9">
    <name type="scientific">Trichostrongylus colubriformis</name>
    <name type="common">Black scour worm</name>
    <dbReference type="NCBI Taxonomy" id="6319"/>
    <lineage>
        <taxon>Eukaryota</taxon>
        <taxon>Metazoa</taxon>
        <taxon>Ecdysozoa</taxon>
        <taxon>Nematoda</taxon>
        <taxon>Chromadorea</taxon>
        <taxon>Rhabditida</taxon>
        <taxon>Rhabditina</taxon>
        <taxon>Rhabditomorpha</taxon>
        <taxon>Strongyloidea</taxon>
        <taxon>Trichostrongylidae</taxon>
        <taxon>Trichostrongylus</taxon>
    </lineage>
</organism>
<feature type="domain" description="EGF-like" evidence="7">
    <location>
        <begin position="240"/>
        <end position="282"/>
    </location>
</feature>
<protein>
    <recommendedName>
        <fullName evidence="7">EGF-like domain-containing protein</fullName>
    </recommendedName>
</protein>
<keyword evidence="4" id="KW-1015">Disulfide bond</keyword>
<dbReference type="FunFam" id="2.10.25.10:FF:000038">
    <property type="entry name" value="Fibrillin 2"/>
    <property type="match status" value="3"/>
</dbReference>
<dbReference type="InterPro" id="IPR000742">
    <property type="entry name" value="EGF"/>
</dbReference>
<dbReference type="PROSITE" id="PS00010">
    <property type="entry name" value="ASX_HYDROXYL"/>
    <property type="match status" value="2"/>
</dbReference>
<dbReference type="PROSITE" id="PS50026">
    <property type="entry name" value="EGF_3"/>
    <property type="match status" value="4"/>
</dbReference>
<name>A0AAN8FN27_TRICO</name>
<dbReference type="InterPro" id="IPR024731">
    <property type="entry name" value="NELL2-like_EGF"/>
</dbReference>
<feature type="compositionally biased region" description="Polar residues" evidence="6">
    <location>
        <begin position="615"/>
        <end position="633"/>
    </location>
</feature>
<dbReference type="GO" id="GO:0005509">
    <property type="term" value="F:calcium ion binding"/>
    <property type="evidence" value="ECO:0007669"/>
    <property type="project" value="InterPro"/>
</dbReference>
<feature type="compositionally biased region" description="Polar residues" evidence="6">
    <location>
        <begin position="828"/>
        <end position="850"/>
    </location>
</feature>
<keyword evidence="2" id="KW-0732">Signal</keyword>
<dbReference type="InterPro" id="IPR049883">
    <property type="entry name" value="NOTCH1_EGF-like"/>
</dbReference>
<dbReference type="SMART" id="SM00181">
    <property type="entry name" value="EGF"/>
    <property type="match status" value="7"/>
</dbReference>
<feature type="compositionally biased region" description="Polar residues" evidence="6">
    <location>
        <begin position="887"/>
        <end position="904"/>
    </location>
</feature>
<feature type="compositionally biased region" description="Polar residues" evidence="6">
    <location>
        <begin position="592"/>
        <end position="603"/>
    </location>
</feature>
<evidence type="ECO:0000256" key="5">
    <source>
        <dbReference type="PROSITE-ProRule" id="PRU00076"/>
    </source>
</evidence>
<feature type="region of interest" description="Disordered" evidence="6">
    <location>
        <begin position="947"/>
        <end position="981"/>
    </location>
</feature>
<feature type="compositionally biased region" description="Polar residues" evidence="6">
    <location>
        <begin position="958"/>
        <end position="975"/>
    </location>
</feature>
<dbReference type="InterPro" id="IPR000152">
    <property type="entry name" value="EGF-type_Asp/Asn_hydroxyl_site"/>
</dbReference>
<evidence type="ECO:0000256" key="1">
    <source>
        <dbReference type="ARBA" id="ARBA00022536"/>
    </source>
</evidence>
<dbReference type="EMBL" id="WIXE01005244">
    <property type="protein sequence ID" value="KAK5982346.1"/>
    <property type="molecule type" value="Genomic_DNA"/>
</dbReference>
<keyword evidence="3" id="KW-0677">Repeat</keyword>
<dbReference type="SMART" id="SM00179">
    <property type="entry name" value="EGF_CA"/>
    <property type="match status" value="4"/>
</dbReference>
<feature type="region of interest" description="Disordered" evidence="6">
    <location>
        <begin position="575"/>
        <end position="922"/>
    </location>
</feature>
<feature type="compositionally biased region" description="Polar residues" evidence="6">
    <location>
        <begin position="714"/>
        <end position="736"/>
    </location>
</feature>
<evidence type="ECO:0000256" key="6">
    <source>
        <dbReference type="SAM" id="MobiDB-lite"/>
    </source>
</evidence>
<dbReference type="PROSITE" id="PS01186">
    <property type="entry name" value="EGF_2"/>
    <property type="match status" value="5"/>
</dbReference>
<keyword evidence="1 5" id="KW-0245">EGF-like domain</keyword>
<dbReference type="SUPFAM" id="SSF57184">
    <property type="entry name" value="Growth factor receptor domain"/>
    <property type="match status" value="2"/>
</dbReference>
<evidence type="ECO:0000256" key="2">
    <source>
        <dbReference type="ARBA" id="ARBA00022729"/>
    </source>
</evidence>
<comment type="caution">
    <text evidence="5">Lacks conserved residue(s) required for the propagation of feature annotation.</text>
</comment>
<evidence type="ECO:0000313" key="9">
    <source>
        <dbReference type="Proteomes" id="UP001331761"/>
    </source>
</evidence>
<feature type="compositionally biased region" description="Polar residues" evidence="6">
    <location>
        <begin position="757"/>
        <end position="768"/>
    </location>
</feature>
<dbReference type="CDD" id="cd00054">
    <property type="entry name" value="EGF_CA"/>
    <property type="match status" value="3"/>
</dbReference>
<dbReference type="InterPro" id="IPR009030">
    <property type="entry name" value="Growth_fac_rcpt_cys_sf"/>
</dbReference>
<feature type="region of interest" description="Disordered" evidence="6">
    <location>
        <begin position="363"/>
        <end position="435"/>
    </location>
</feature>
<dbReference type="Pfam" id="PF07645">
    <property type="entry name" value="EGF_CA"/>
    <property type="match status" value="2"/>
</dbReference>
<feature type="compositionally biased region" description="Low complexity" evidence="6">
    <location>
        <begin position="388"/>
        <end position="424"/>
    </location>
</feature>
<dbReference type="PANTHER" id="PTHR24039">
    <property type="entry name" value="FIBRILLIN-RELATED"/>
    <property type="match status" value="1"/>
</dbReference>
<feature type="non-terminal residue" evidence="8">
    <location>
        <position position="1022"/>
    </location>
</feature>
<feature type="domain" description="EGF-like" evidence="7">
    <location>
        <begin position="8"/>
        <end position="47"/>
    </location>
</feature>
<gene>
    <name evidence="8" type="ORF">GCK32_013870</name>
</gene>
<feature type="domain" description="EGF-like" evidence="7">
    <location>
        <begin position="142"/>
        <end position="182"/>
    </location>
</feature>
<evidence type="ECO:0000313" key="8">
    <source>
        <dbReference type="EMBL" id="KAK5982346.1"/>
    </source>
</evidence>
<sequence>MNYSADSDEDECRTMPCHPQAECHNKPGSFECKCPKGFEGDGVKSCMNPLENGCKDMMQTCGRTEHTACLSVRLFDGSLGSICECEPNYRFNNVTQQCEDIDECAENRHNCDPASSQCINEDGGFKCECYEGYEGTGGVCVDIDECERGVAGCHSMAMCINQPGSCGCKCVNGFTGDGTQCNAMKRETNNTCTPEWERLCKKENKTCHLDQDDVPECGSCLDGHEPVNGTCQRELEESHNGGNCADPAKNNCDVNAECIDVRPGRHFCTCKVGYIGDGMRCDGPNCHLDPQLCHANAECMVDGNCKCRHGYKGDGIESCIEITNASSTITTIISTTTTTLRTSSTTAISTGVITEIDENENFTTSTVKPSSSSSSIFPLTTDHDRNHSTITTTTSIRPSTSVSSTTPSLVHESTSTKSTTPTVTDHPSSVDPESGIPLITLTSTSNLSSDAAKQTTTTTTIVTTNQPHGIHSATDKSFLTVTPSRNQIEVTSSMIVFSKSSAKPLIIDLPQDSTEAPIPPEEGLFSSRTFQRESTTLHGPTSSSVSTTVTDTTSNTTVTTNHTKLTVRVFPFEAIQSTSPPTTEARIESGGLETTASEESATSPAIHRLFPTPKELTSNEVTESTDNATSGPTSPFGMEGSGEEDLTTSEPHEESTTSEEDSSSPTTYTAASSPESTATTELSTSPNGEITTTAETVFPTIANISKMPEESEEIATSTVLSTEGETLESATSTGESLVTKGELPMPPASEFTDEAPETSTFVMDTSAVSVGRHGASSSSPVEALPAHSSTTSIPPEGPESTDKLAVTLTTEGVEITSASPATPEDSHSTGSEEPLQATTSQTDVNSSEEPTTGIADSRPTPASTEVLTVATAGFTDEAEFSTKEVETSVSFTRAHRGSSTTTTELPVAHSSSTTPPPTEVPIQTIPTVASSIIVVLEPLSTPLSLTRGFTESEDASPTAATTPLDVNTTEESNSGIPRDSFGSTVLAVEVGPKDSNTTSEPTVTSSIISVVTSSESAPETSE</sequence>
<evidence type="ECO:0000259" key="7">
    <source>
        <dbReference type="PROSITE" id="PS50026"/>
    </source>
</evidence>
<dbReference type="AlphaFoldDB" id="A0AAN8FN27"/>
<feature type="compositionally biased region" description="Low complexity" evidence="6">
    <location>
        <begin position="663"/>
        <end position="686"/>
    </location>
</feature>
<evidence type="ECO:0000256" key="3">
    <source>
        <dbReference type="ARBA" id="ARBA00022737"/>
    </source>
</evidence>
<dbReference type="InterPro" id="IPR001881">
    <property type="entry name" value="EGF-like_Ca-bd_dom"/>
</dbReference>
<feature type="domain" description="EGF-like" evidence="7">
    <location>
        <begin position="100"/>
        <end position="141"/>
    </location>
</feature>
<dbReference type="Pfam" id="PF12947">
    <property type="entry name" value="EGF_3"/>
    <property type="match status" value="2"/>
</dbReference>
<feature type="compositionally biased region" description="Low complexity" evidence="6">
    <location>
        <begin position="541"/>
        <end position="556"/>
    </location>
</feature>